<evidence type="ECO:0000313" key="3">
    <source>
        <dbReference type="Proteomes" id="UP000247078"/>
    </source>
</evidence>
<organism evidence="1 3">
    <name type="scientific">Paenibacillus pabuli</name>
    <dbReference type="NCBI Taxonomy" id="1472"/>
    <lineage>
        <taxon>Bacteria</taxon>
        <taxon>Bacillati</taxon>
        <taxon>Bacillota</taxon>
        <taxon>Bacilli</taxon>
        <taxon>Bacillales</taxon>
        <taxon>Paenibacillaceae</taxon>
        <taxon>Paenibacillus</taxon>
    </lineage>
</organism>
<evidence type="ECO:0000313" key="4">
    <source>
        <dbReference type="Proteomes" id="UP000248827"/>
    </source>
</evidence>
<sequence length="29" mass="3367">MRRGVATYYEYHLTYKQVCLGEQGNVEGT</sequence>
<gene>
    <name evidence="2" type="ORF">DET54_1134</name>
    <name evidence="1" type="ORF">DET56_107364</name>
</gene>
<dbReference type="Proteomes" id="UP000248827">
    <property type="component" value="Unassembled WGS sequence"/>
</dbReference>
<proteinExistence type="predicted"/>
<name>A0A855XYR6_9BACL</name>
<comment type="caution">
    <text evidence="1">The sequence shown here is derived from an EMBL/GenBank/DDBJ whole genome shotgun (WGS) entry which is preliminary data.</text>
</comment>
<accession>A0A855XYR6</accession>
<dbReference type="EMBL" id="QLLI01000013">
    <property type="protein sequence ID" value="RAI89721.1"/>
    <property type="molecule type" value="Genomic_DNA"/>
</dbReference>
<reference evidence="1 3" key="1">
    <citation type="submission" date="2018-05" db="EMBL/GenBank/DDBJ databases">
        <title>Freshwater and sediment microbial communities from various areas in North America, analyzing microbe dynamics in response to fracking.</title>
        <authorList>
            <person name="Lamendella R."/>
        </authorList>
    </citation>
    <scope>NUCLEOTIDE SEQUENCE [LARGE SCALE GENOMIC DNA]</scope>
    <source>
        <strain evidence="1 3">DB-3</strain>
        <strain evidence="2 4">NG-13</strain>
    </source>
</reference>
<evidence type="ECO:0000313" key="2">
    <source>
        <dbReference type="EMBL" id="RAI89721.1"/>
    </source>
</evidence>
<dbReference type="EMBL" id="QGTZ01000007">
    <property type="protein sequence ID" value="PWW38962.1"/>
    <property type="molecule type" value="Genomic_DNA"/>
</dbReference>
<protein>
    <submittedName>
        <fullName evidence="1">Uncharacterized protein</fullName>
    </submittedName>
</protein>
<dbReference type="Proteomes" id="UP000247078">
    <property type="component" value="Unassembled WGS sequence"/>
</dbReference>
<dbReference type="AlphaFoldDB" id="A0A855XYR6"/>
<keyword evidence="4" id="KW-1185">Reference proteome</keyword>
<evidence type="ECO:0000313" key="1">
    <source>
        <dbReference type="EMBL" id="PWW38962.1"/>
    </source>
</evidence>